<reference evidence="1 2" key="1">
    <citation type="submission" date="2020-01" db="EMBL/GenBank/DDBJ databases">
        <title>Natronorubrum sp. JWXQ-INN 674 isolated from Inner Mongolia Autonomous Region of China.</title>
        <authorList>
            <person name="Xue Q."/>
        </authorList>
    </citation>
    <scope>NUCLEOTIDE SEQUENCE [LARGE SCALE GENOMIC DNA]</scope>
    <source>
        <strain evidence="1 2">JWXQ-INN-674</strain>
    </source>
</reference>
<comment type="caution">
    <text evidence="1">The sequence shown here is derived from an EMBL/GenBank/DDBJ whole genome shotgun (WGS) entry which is preliminary data.</text>
</comment>
<protein>
    <submittedName>
        <fullName evidence="1">Uncharacterized protein</fullName>
    </submittedName>
</protein>
<dbReference type="AlphaFoldDB" id="A0A6B0VI59"/>
<dbReference type="Proteomes" id="UP000434101">
    <property type="component" value="Unassembled WGS sequence"/>
</dbReference>
<evidence type="ECO:0000313" key="2">
    <source>
        <dbReference type="Proteomes" id="UP000434101"/>
    </source>
</evidence>
<evidence type="ECO:0000313" key="1">
    <source>
        <dbReference type="EMBL" id="MXV60636.1"/>
    </source>
</evidence>
<dbReference type="RefSeq" id="WP_160061799.1">
    <property type="nucleotide sequence ID" value="NZ_WUYX01000004.1"/>
</dbReference>
<organism evidence="1 2">
    <name type="scientific">Natronorubrum halalkaliphilum</name>
    <dbReference type="NCBI Taxonomy" id="2691917"/>
    <lineage>
        <taxon>Archaea</taxon>
        <taxon>Methanobacteriati</taxon>
        <taxon>Methanobacteriota</taxon>
        <taxon>Stenosarchaea group</taxon>
        <taxon>Halobacteria</taxon>
        <taxon>Halobacteriales</taxon>
        <taxon>Natrialbaceae</taxon>
        <taxon>Natronorubrum</taxon>
    </lineage>
</organism>
<proteinExistence type="predicted"/>
<keyword evidence="2" id="KW-1185">Reference proteome</keyword>
<name>A0A6B0VI59_9EURY</name>
<gene>
    <name evidence="1" type="ORF">GS429_00825</name>
</gene>
<accession>A0A6B0VI59</accession>
<dbReference type="EMBL" id="WUYX01000004">
    <property type="protein sequence ID" value="MXV60636.1"/>
    <property type="molecule type" value="Genomic_DNA"/>
</dbReference>
<dbReference type="OrthoDB" id="155751at2157"/>
<sequence>MTELDIPPDADEEQTAKLVREHVTVGDVVQIWEKKRASGMDPELTGEVTGIETGYIELEGQSPEDGSVRYDEIGTVIRVEPAEE</sequence>